<name>A0ABP6VWA9_9ACTN</name>
<evidence type="ECO:0000313" key="2">
    <source>
        <dbReference type="EMBL" id="GAA3540166.1"/>
    </source>
</evidence>
<dbReference type="EMBL" id="BAABAA010000001">
    <property type="protein sequence ID" value="GAA3540166.1"/>
    <property type="molecule type" value="Genomic_DNA"/>
</dbReference>
<feature type="compositionally biased region" description="Basic and acidic residues" evidence="1">
    <location>
        <begin position="1"/>
        <end position="12"/>
    </location>
</feature>
<keyword evidence="3" id="KW-1185">Reference proteome</keyword>
<accession>A0ABP6VWA9</accession>
<evidence type="ECO:0000313" key="3">
    <source>
        <dbReference type="Proteomes" id="UP001501222"/>
    </source>
</evidence>
<dbReference type="Proteomes" id="UP001501222">
    <property type="component" value="Unassembled WGS sequence"/>
</dbReference>
<organism evidence="2 3">
    <name type="scientific">Kribbella ginsengisoli</name>
    <dbReference type="NCBI Taxonomy" id="363865"/>
    <lineage>
        <taxon>Bacteria</taxon>
        <taxon>Bacillati</taxon>
        <taxon>Actinomycetota</taxon>
        <taxon>Actinomycetes</taxon>
        <taxon>Propionibacteriales</taxon>
        <taxon>Kribbellaceae</taxon>
        <taxon>Kribbella</taxon>
    </lineage>
</organism>
<sequence>MLRMKAMTERVTDNLVSHHPLVPRRSQPEQTVITTSGFIHSLHAQRLAPPHAGGKAAALGDLTAGDEAPSNAKAPDQWSGAFVRARIRS</sequence>
<gene>
    <name evidence="2" type="ORF">GCM10022235_04580</name>
</gene>
<evidence type="ECO:0000256" key="1">
    <source>
        <dbReference type="SAM" id="MobiDB-lite"/>
    </source>
</evidence>
<protein>
    <submittedName>
        <fullName evidence="2">Uncharacterized protein</fullName>
    </submittedName>
</protein>
<proteinExistence type="predicted"/>
<feature type="region of interest" description="Disordered" evidence="1">
    <location>
        <begin position="1"/>
        <end position="28"/>
    </location>
</feature>
<comment type="caution">
    <text evidence="2">The sequence shown here is derived from an EMBL/GenBank/DDBJ whole genome shotgun (WGS) entry which is preliminary data.</text>
</comment>
<reference evidence="3" key="1">
    <citation type="journal article" date="2019" name="Int. J. Syst. Evol. Microbiol.">
        <title>The Global Catalogue of Microorganisms (GCM) 10K type strain sequencing project: providing services to taxonomists for standard genome sequencing and annotation.</title>
        <authorList>
            <consortium name="The Broad Institute Genomics Platform"/>
            <consortium name="The Broad Institute Genome Sequencing Center for Infectious Disease"/>
            <person name="Wu L."/>
            <person name="Ma J."/>
        </authorList>
    </citation>
    <scope>NUCLEOTIDE SEQUENCE [LARGE SCALE GENOMIC DNA]</scope>
    <source>
        <strain evidence="3">JCM 16928</strain>
    </source>
</reference>